<evidence type="ECO:0000313" key="1">
    <source>
        <dbReference type="EMBL" id="SVB87787.1"/>
    </source>
</evidence>
<protein>
    <submittedName>
        <fullName evidence="1">Uncharacterized protein</fullName>
    </submittedName>
</protein>
<sequence>QGVTVNISCKIRFQMINKLQKRYLHGKIPLLGNHLILHIDAMEMEEVNNMNVKYLLPQYALSLQSSTDRWIVPV</sequence>
<accession>A0A382HLI0</accession>
<organism evidence="1">
    <name type="scientific">marine metagenome</name>
    <dbReference type="NCBI Taxonomy" id="408172"/>
    <lineage>
        <taxon>unclassified sequences</taxon>
        <taxon>metagenomes</taxon>
        <taxon>ecological metagenomes</taxon>
    </lineage>
</organism>
<reference evidence="1" key="1">
    <citation type="submission" date="2018-05" db="EMBL/GenBank/DDBJ databases">
        <authorList>
            <person name="Lanie J.A."/>
            <person name="Ng W.-L."/>
            <person name="Kazmierczak K.M."/>
            <person name="Andrzejewski T.M."/>
            <person name="Davidsen T.M."/>
            <person name="Wayne K.J."/>
            <person name="Tettelin H."/>
            <person name="Glass J.I."/>
            <person name="Rusch D."/>
            <person name="Podicherti R."/>
            <person name="Tsui H.-C.T."/>
            <person name="Winkler M.E."/>
        </authorList>
    </citation>
    <scope>NUCLEOTIDE SEQUENCE</scope>
</reference>
<name>A0A382HLI0_9ZZZZ</name>
<dbReference type="EMBL" id="UINC01061816">
    <property type="protein sequence ID" value="SVB87787.1"/>
    <property type="molecule type" value="Genomic_DNA"/>
</dbReference>
<gene>
    <name evidence="1" type="ORF">METZ01_LOCUS240641</name>
</gene>
<feature type="non-terminal residue" evidence="1">
    <location>
        <position position="1"/>
    </location>
</feature>
<dbReference type="AlphaFoldDB" id="A0A382HLI0"/>
<proteinExistence type="predicted"/>